<evidence type="ECO:0000256" key="13">
    <source>
        <dbReference type="RuleBase" id="RU000504"/>
    </source>
</evidence>
<dbReference type="KEGG" id="abac:LuPra_05725"/>
<keyword evidence="8" id="KW-0067">ATP-binding</keyword>
<evidence type="ECO:0000256" key="7">
    <source>
        <dbReference type="ARBA" id="ARBA00022777"/>
    </source>
</evidence>
<name>A0A143PWK9_LUTPR</name>
<dbReference type="InterPro" id="IPR040442">
    <property type="entry name" value="Pyrv_kinase-like_dom_sf"/>
</dbReference>
<dbReference type="FunFam" id="2.40.33.10:FF:000001">
    <property type="entry name" value="Pyruvate kinase"/>
    <property type="match status" value="1"/>
</dbReference>
<keyword evidence="5" id="KW-0479">Metal-binding</keyword>
<dbReference type="AlphaFoldDB" id="A0A143PWK9"/>
<dbReference type="GO" id="GO:0016301">
    <property type="term" value="F:kinase activity"/>
    <property type="evidence" value="ECO:0007669"/>
    <property type="project" value="UniProtKB-KW"/>
</dbReference>
<dbReference type="GO" id="GO:0005524">
    <property type="term" value="F:ATP binding"/>
    <property type="evidence" value="ECO:0007669"/>
    <property type="project" value="UniProtKB-KW"/>
</dbReference>
<keyword evidence="10 13" id="KW-0324">Glycolysis</keyword>
<evidence type="ECO:0000256" key="11">
    <source>
        <dbReference type="ARBA" id="ARBA00023317"/>
    </source>
</evidence>
<dbReference type="InterPro" id="IPR015813">
    <property type="entry name" value="Pyrv/PenolPyrv_kinase-like_dom"/>
</dbReference>
<dbReference type="OrthoDB" id="9812123at2"/>
<accession>A0A143PWK9</accession>
<evidence type="ECO:0000256" key="3">
    <source>
        <dbReference type="ARBA" id="ARBA00012142"/>
    </source>
</evidence>
<evidence type="ECO:0000256" key="1">
    <source>
        <dbReference type="ARBA" id="ARBA00004997"/>
    </source>
</evidence>
<evidence type="ECO:0000256" key="8">
    <source>
        <dbReference type="ARBA" id="ARBA00022840"/>
    </source>
</evidence>
<dbReference type="PATRIC" id="fig|1813736.3.peg.6015"/>
<evidence type="ECO:0000313" key="16">
    <source>
        <dbReference type="EMBL" id="AMY12450.1"/>
    </source>
</evidence>
<keyword evidence="4 13" id="KW-0808">Transferase</keyword>
<feature type="domain" description="Pyruvate kinase barrel" evidence="14">
    <location>
        <begin position="1"/>
        <end position="324"/>
    </location>
</feature>
<proteinExistence type="inferred from homology"/>
<dbReference type="NCBIfam" id="NF004491">
    <property type="entry name" value="PRK05826.1"/>
    <property type="match status" value="1"/>
</dbReference>
<dbReference type="Gene3D" id="3.40.1380.20">
    <property type="entry name" value="Pyruvate kinase, C-terminal domain"/>
    <property type="match status" value="1"/>
</dbReference>
<evidence type="ECO:0000256" key="6">
    <source>
        <dbReference type="ARBA" id="ARBA00022741"/>
    </source>
</evidence>
<dbReference type="PRINTS" id="PR01050">
    <property type="entry name" value="PYRUVTKNASE"/>
</dbReference>
<dbReference type="UniPathway" id="UPA00109">
    <property type="reaction ID" value="UER00188"/>
</dbReference>
<evidence type="ECO:0000256" key="10">
    <source>
        <dbReference type="ARBA" id="ARBA00023152"/>
    </source>
</evidence>
<dbReference type="InterPro" id="IPR015795">
    <property type="entry name" value="Pyrv_Knase_C"/>
</dbReference>
<dbReference type="STRING" id="1855912.LuPra_05725"/>
<reference evidence="16 17" key="1">
    <citation type="journal article" date="2016" name="Genome Announc.">
        <title>First Complete Genome Sequence of a Subdivision 6 Acidobacterium Strain.</title>
        <authorList>
            <person name="Huang S."/>
            <person name="Vieira S."/>
            <person name="Bunk B."/>
            <person name="Riedel T."/>
            <person name="Sproer C."/>
            <person name="Overmann J."/>
        </authorList>
    </citation>
    <scope>NUCLEOTIDE SEQUENCE [LARGE SCALE GENOMIC DNA]</scope>
    <source>
        <strain evidence="17">DSM 100886 HEG_-6_39</strain>
    </source>
</reference>
<evidence type="ECO:0000256" key="9">
    <source>
        <dbReference type="ARBA" id="ARBA00022842"/>
    </source>
</evidence>
<dbReference type="Pfam" id="PF02887">
    <property type="entry name" value="PK_C"/>
    <property type="match status" value="1"/>
</dbReference>
<dbReference type="InterPro" id="IPR001697">
    <property type="entry name" value="Pyr_Knase"/>
</dbReference>
<dbReference type="SUPFAM" id="SSF50800">
    <property type="entry name" value="PK beta-barrel domain-like"/>
    <property type="match status" value="1"/>
</dbReference>
<dbReference type="EMBL" id="CP015136">
    <property type="protein sequence ID" value="AMY12450.1"/>
    <property type="molecule type" value="Genomic_DNA"/>
</dbReference>
<dbReference type="Pfam" id="PF00224">
    <property type="entry name" value="PK"/>
    <property type="match status" value="1"/>
</dbReference>
<feature type="domain" description="Pyruvate kinase C-terminal" evidence="15">
    <location>
        <begin position="357"/>
        <end position="468"/>
    </location>
</feature>
<comment type="similarity">
    <text evidence="2 13">Belongs to the pyruvate kinase family.</text>
</comment>
<evidence type="ECO:0000256" key="4">
    <source>
        <dbReference type="ARBA" id="ARBA00022679"/>
    </source>
</evidence>
<keyword evidence="9 13" id="KW-0460">Magnesium</keyword>
<sequence length="472" mass="49162">MRKTRIIATLGPSSATPDGVPALIAAGVDIFRLNFSHGSHEQHAASVALVREAAAAAARQVAILQDLSGPKIRTGRLASGQPIPLPAGSRLRITTGDEEGCEGHVYTTFAGLAHSVSPGMRLLLDDGALELRVEATDGTSIDTTVVVGGTLAQHKGINAPDVALPASALTDKDIADLRFGASLGVDMVALSFVQTVEDLLSTRAELRAAGAEATTLIAKIERPQAVANLGELLGACDGVMVARGDLGNEVPLHSVPRAQKVITQLAQRAGVPVIVATQVLESMRTNPRPTRAEVSDAANAADDSVDAIMLSGETASGLYPVAAVKLLDAVIRDAESLNPKPRAAFNAGVLGVPHNRALCEAAVTLAHAGKAEAIVAVTREGKTARVLAALRPEIPIHAVTSDPRVARRLMLHRGIEPIAIEKSVLDSAGGIEVERHLVELGVLRAGEPIVFVSVNADLTRPDANFLRIRRVG</sequence>
<comment type="pathway">
    <text evidence="1 13">Carbohydrate degradation; glycolysis; pyruvate from D-glyceraldehyde 3-phosphate: step 5/5.</text>
</comment>
<keyword evidence="17" id="KW-1185">Reference proteome</keyword>
<dbReference type="SUPFAM" id="SSF52935">
    <property type="entry name" value="PK C-terminal domain-like"/>
    <property type="match status" value="1"/>
</dbReference>
<gene>
    <name evidence="16" type="primary">pyk</name>
    <name evidence="16" type="ORF">LuPra_05725</name>
</gene>
<keyword evidence="6" id="KW-0547">Nucleotide-binding</keyword>
<dbReference type="InterPro" id="IPR036918">
    <property type="entry name" value="Pyrv_Knase_C_sf"/>
</dbReference>
<dbReference type="InterPro" id="IPR015793">
    <property type="entry name" value="Pyrv_Knase_brl"/>
</dbReference>
<dbReference type="EC" id="2.7.1.40" evidence="3 12"/>
<keyword evidence="7 13" id="KW-0418">Kinase</keyword>
<dbReference type="GO" id="GO:0000287">
    <property type="term" value="F:magnesium ion binding"/>
    <property type="evidence" value="ECO:0007669"/>
    <property type="project" value="UniProtKB-UniRule"/>
</dbReference>
<keyword evidence="11 16" id="KW-0670">Pyruvate</keyword>
<dbReference type="Proteomes" id="UP000076079">
    <property type="component" value="Chromosome"/>
</dbReference>
<dbReference type="GO" id="GO:0004743">
    <property type="term" value="F:pyruvate kinase activity"/>
    <property type="evidence" value="ECO:0007669"/>
    <property type="project" value="UniProtKB-UniRule"/>
</dbReference>
<evidence type="ECO:0000256" key="2">
    <source>
        <dbReference type="ARBA" id="ARBA00008663"/>
    </source>
</evidence>
<protein>
    <recommendedName>
        <fullName evidence="3 12">Pyruvate kinase</fullName>
        <ecNumber evidence="3 12">2.7.1.40</ecNumber>
    </recommendedName>
</protein>
<dbReference type="RefSeq" id="WP_157899798.1">
    <property type="nucleotide sequence ID" value="NZ_CP015136.1"/>
</dbReference>
<dbReference type="Gene3D" id="2.40.33.10">
    <property type="entry name" value="PK beta-barrel domain-like"/>
    <property type="match status" value="1"/>
</dbReference>
<evidence type="ECO:0000259" key="14">
    <source>
        <dbReference type="Pfam" id="PF00224"/>
    </source>
</evidence>
<reference evidence="17" key="2">
    <citation type="submission" date="2016-04" db="EMBL/GenBank/DDBJ databases">
        <title>First Complete Genome Sequence of a Subdivision 6 Acidobacterium.</title>
        <authorList>
            <person name="Huang S."/>
            <person name="Vieira S."/>
            <person name="Bunk B."/>
            <person name="Riedel T."/>
            <person name="Sproeer C."/>
            <person name="Overmann J."/>
        </authorList>
    </citation>
    <scope>NUCLEOTIDE SEQUENCE [LARGE SCALE GENOMIC DNA]</scope>
    <source>
        <strain evidence="17">DSM 100886 HEG_-6_39</strain>
    </source>
</reference>
<dbReference type="GO" id="GO:0030955">
    <property type="term" value="F:potassium ion binding"/>
    <property type="evidence" value="ECO:0007669"/>
    <property type="project" value="UniProtKB-UniRule"/>
</dbReference>
<dbReference type="SUPFAM" id="SSF51621">
    <property type="entry name" value="Phosphoenolpyruvate/pyruvate domain"/>
    <property type="match status" value="1"/>
</dbReference>
<evidence type="ECO:0000259" key="15">
    <source>
        <dbReference type="Pfam" id="PF02887"/>
    </source>
</evidence>
<evidence type="ECO:0000256" key="5">
    <source>
        <dbReference type="ARBA" id="ARBA00022723"/>
    </source>
</evidence>
<organism evidence="16 17">
    <name type="scientific">Luteitalea pratensis</name>
    <dbReference type="NCBI Taxonomy" id="1855912"/>
    <lineage>
        <taxon>Bacteria</taxon>
        <taxon>Pseudomonadati</taxon>
        <taxon>Acidobacteriota</taxon>
        <taxon>Vicinamibacteria</taxon>
        <taxon>Vicinamibacterales</taxon>
        <taxon>Vicinamibacteraceae</taxon>
        <taxon>Luteitalea</taxon>
    </lineage>
</organism>
<dbReference type="InterPro" id="IPR011037">
    <property type="entry name" value="Pyrv_Knase-like_insert_dom_sf"/>
</dbReference>
<evidence type="ECO:0000313" key="17">
    <source>
        <dbReference type="Proteomes" id="UP000076079"/>
    </source>
</evidence>
<dbReference type="NCBIfam" id="TIGR01064">
    <property type="entry name" value="pyruv_kin"/>
    <property type="match status" value="1"/>
</dbReference>
<evidence type="ECO:0000256" key="12">
    <source>
        <dbReference type="NCBIfam" id="TIGR01064"/>
    </source>
</evidence>
<dbReference type="InterPro" id="IPR015806">
    <property type="entry name" value="Pyrv_Knase_insert_dom_sf"/>
</dbReference>
<dbReference type="PANTHER" id="PTHR11817">
    <property type="entry name" value="PYRUVATE KINASE"/>
    <property type="match status" value="1"/>
</dbReference>
<comment type="catalytic activity">
    <reaction evidence="13">
        <text>pyruvate + ATP = phosphoenolpyruvate + ADP + H(+)</text>
        <dbReference type="Rhea" id="RHEA:18157"/>
        <dbReference type="ChEBI" id="CHEBI:15361"/>
        <dbReference type="ChEBI" id="CHEBI:15378"/>
        <dbReference type="ChEBI" id="CHEBI:30616"/>
        <dbReference type="ChEBI" id="CHEBI:58702"/>
        <dbReference type="ChEBI" id="CHEBI:456216"/>
        <dbReference type="EC" id="2.7.1.40"/>
    </reaction>
</comment>
<dbReference type="Gene3D" id="3.20.20.60">
    <property type="entry name" value="Phosphoenolpyruvate-binding domains"/>
    <property type="match status" value="1"/>
</dbReference>